<dbReference type="RefSeq" id="WP_166398958.1">
    <property type="nucleotide sequence ID" value="NZ_JAANAS010000001.1"/>
</dbReference>
<organism evidence="2 3">
    <name type="scientific">Psychroflexus maritimus</name>
    <dbReference type="NCBI Taxonomy" id="2714865"/>
    <lineage>
        <taxon>Bacteria</taxon>
        <taxon>Pseudomonadati</taxon>
        <taxon>Bacteroidota</taxon>
        <taxon>Flavobacteriia</taxon>
        <taxon>Flavobacteriales</taxon>
        <taxon>Flavobacteriaceae</taxon>
        <taxon>Psychroflexus</taxon>
    </lineage>
</organism>
<reference evidence="2" key="1">
    <citation type="submission" date="2020-03" db="EMBL/GenBank/DDBJ databases">
        <title>Psychroflexus Maritimus sp. nov., isolate from marine sediment.</title>
        <authorList>
            <person name="Zhong Y.-L."/>
        </authorList>
    </citation>
    <scope>NUCLEOTIDE SEQUENCE</scope>
    <source>
        <strain evidence="2">C1</strain>
    </source>
</reference>
<name>A0A967ABR4_9FLAO</name>
<dbReference type="Gene3D" id="3.40.50.720">
    <property type="entry name" value="NAD(P)-binding Rossmann-like Domain"/>
    <property type="match status" value="1"/>
</dbReference>
<evidence type="ECO:0000313" key="2">
    <source>
        <dbReference type="EMBL" id="NGZ88688.1"/>
    </source>
</evidence>
<feature type="domain" description="CoA-binding" evidence="1">
    <location>
        <begin position="5"/>
        <end position="116"/>
    </location>
</feature>
<sequence>MKDKTNLVLGASSKTTRYSKMAIELLQNKGEDVIAIGSKEAEVGDVKILTTLPDYVKQVHTVTIYLKPPLQKQYEKMILDLHPKRVIFNPGTNNIELQNKLASAGVEVLSACTLVLIQTNQY</sequence>
<gene>
    <name evidence="2" type="ORF">G7034_00270</name>
</gene>
<dbReference type="InterPro" id="IPR036291">
    <property type="entry name" value="NAD(P)-bd_dom_sf"/>
</dbReference>
<proteinExistence type="predicted"/>
<protein>
    <submittedName>
        <fullName evidence="2">CoA-binding protein</fullName>
    </submittedName>
</protein>
<dbReference type="EMBL" id="JAANAS010000001">
    <property type="protein sequence ID" value="NGZ88688.1"/>
    <property type="molecule type" value="Genomic_DNA"/>
</dbReference>
<accession>A0A967ABR4</accession>
<keyword evidence="3" id="KW-1185">Reference proteome</keyword>
<dbReference type="SUPFAM" id="SSF51735">
    <property type="entry name" value="NAD(P)-binding Rossmann-fold domains"/>
    <property type="match status" value="1"/>
</dbReference>
<dbReference type="Proteomes" id="UP000643701">
    <property type="component" value="Unassembled WGS sequence"/>
</dbReference>
<evidence type="ECO:0000313" key="3">
    <source>
        <dbReference type="Proteomes" id="UP000643701"/>
    </source>
</evidence>
<dbReference type="AlphaFoldDB" id="A0A967ABR4"/>
<dbReference type="Pfam" id="PF13380">
    <property type="entry name" value="CoA_binding_2"/>
    <property type="match status" value="1"/>
</dbReference>
<evidence type="ECO:0000259" key="1">
    <source>
        <dbReference type="Pfam" id="PF13380"/>
    </source>
</evidence>
<dbReference type="InterPro" id="IPR003781">
    <property type="entry name" value="CoA-bd"/>
</dbReference>
<comment type="caution">
    <text evidence="2">The sequence shown here is derived from an EMBL/GenBank/DDBJ whole genome shotgun (WGS) entry which is preliminary data.</text>
</comment>